<comment type="caution">
    <text evidence="2">The sequence shown here is derived from an EMBL/GenBank/DDBJ whole genome shotgun (WGS) entry which is preliminary data.</text>
</comment>
<evidence type="ECO:0000313" key="3">
    <source>
        <dbReference type="Proteomes" id="UP000790096"/>
    </source>
</evidence>
<organism evidence="2 3">
    <name type="scientific">Rosenbergiella gaditana</name>
    <dbReference type="NCBI Taxonomy" id="2726987"/>
    <lineage>
        <taxon>Bacteria</taxon>
        <taxon>Pseudomonadati</taxon>
        <taxon>Pseudomonadota</taxon>
        <taxon>Gammaproteobacteria</taxon>
        <taxon>Enterobacterales</taxon>
        <taxon>Erwiniaceae</taxon>
        <taxon>Rosenbergiella</taxon>
    </lineage>
</organism>
<accession>A0ABS5SV06</accession>
<proteinExistence type="predicted"/>
<keyword evidence="3" id="KW-1185">Reference proteome</keyword>
<dbReference type="EMBL" id="JABBFR010000005">
    <property type="protein sequence ID" value="MBT0723940.1"/>
    <property type="molecule type" value="Genomic_DNA"/>
</dbReference>
<sequence length="85" mass="9843">MYISQALKPQYPLPKIVNRLNILLQVNRFFVAPSAVIQAKQRLGLAVVKRVFEQISQPEHSTTMGRANLANRRWCHLANIELEFR</sequence>
<gene>
    <name evidence="2" type="ORF">HH682_05700</name>
</gene>
<dbReference type="InterPro" id="IPR024473">
    <property type="entry name" value="Transposases_IS4_N"/>
</dbReference>
<feature type="domain" description="Transposase IS4 N-terminal" evidence="1">
    <location>
        <begin position="3"/>
        <end position="53"/>
    </location>
</feature>
<evidence type="ECO:0000259" key="1">
    <source>
        <dbReference type="Pfam" id="PF13006"/>
    </source>
</evidence>
<evidence type="ECO:0000313" key="2">
    <source>
        <dbReference type="EMBL" id="MBT0723940.1"/>
    </source>
</evidence>
<dbReference type="RefSeq" id="WP_214236634.1">
    <property type="nucleotide sequence ID" value="NZ_JABBFR010000005.1"/>
</dbReference>
<dbReference type="Proteomes" id="UP000790096">
    <property type="component" value="Unassembled WGS sequence"/>
</dbReference>
<dbReference type="Pfam" id="PF13006">
    <property type="entry name" value="Nterm_IS4"/>
    <property type="match status" value="1"/>
</dbReference>
<reference evidence="2 3" key="1">
    <citation type="submission" date="2020-04" db="EMBL/GenBank/DDBJ databases">
        <title>Genome sequencing of Rosenbergiella species.</title>
        <authorList>
            <person name="Alvarez-Perez S."/>
            <person name="Lievens B."/>
        </authorList>
    </citation>
    <scope>NUCLEOTIDE SEQUENCE [LARGE SCALE GENOMIC DNA]</scope>
    <source>
        <strain evidence="2 3">S61</strain>
    </source>
</reference>
<name>A0ABS5SV06_9GAMM</name>
<protein>
    <recommendedName>
        <fullName evidence="1">Transposase IS4 N-terminal domain-containing protein</fullName>
    </recommendedName>
</protein>